<dbReference type="VEuPathDB" id="FungiDB:MYCFIDRAFT_89973"/>
<feature type="compositionally biased region" description="Polar residues" evidence="1">
    <location>
        <begin position="738"/>
        <end position="766"/>
    </location>
</feature>
<evidence type="ECO:0000256" key="1">
    <source>
        <dbReference type="SAM" id="MobiDB-lite"/>
    </source>
</evidence>
<dbReference type="STRING" id="383855.M2YVU1"/>
<proteinExistence type="predicted"/>
<feature type="region of interest" description="Disordered" evidence="1">
    <location>
        <begin position="804"/>
        <end position="902"/>
    </location>
</feature>
<feature type="compositionally biased region" description="Polar residues" evidence="1">
    <location>
        <begin position="349"/>
        <end position="362"/>
    </location>
</feature>
<feature type="compositionally biased region" description="Basic and acidic residues" evidence="1">
    <location>
        <begin position="723"/>
        <end position="737"/>
    </location>
</feature>
<feature type="compositionally biased region" description="Polar residues" evidence="1">
    <location>
        <begin position="373"/>
        <end position="391"/>
    </location>
</feature>
<feature type="region of interest" description="Disordered" evidence="1">
    <location>
        <begin position="574"/>
        <end position="618"/>
    </location>
</feature>
<keyword evidence="2" id="KW-0472">Membrane</keyword>
<feature type="compositionally biased region" description="Low complexity" evidence="1">
    <location>
        <begin position="586"/>
        <end position="600"/>
    </location>
</feature>
<feature type="region of interest" description="Disordered" evidence="1">
    <location>
        <begin position="304"/>
        <end position="326"/>
    </location>
</feature>
<evidence type="ECO:0000313" key="4">
    <source>
        <dbReference type="Proteomes" id="UP000016932"/>
    </source>
</evidence>
<dbReference type="OrthoDB" id="67965at2759"/>
<keyword evidence="4" id="KW-1185">Reference proteome</keyword>
<keyword evidence="2" id="KW-1133">Transmembrane helix</keyword>
<evidence type="ECO:0000256" key="2">
    <source>
        <dbReference type="SAM" id="Phobius"/>
    </source>
</evidence>
<accession>M2YVU1</accession>
<sequence>MSVSSMLKQNYWVIAINRERMLPSFGLKVGLYNFVADTLNTLFFLYGAGIIIEWLSEQQRHHWKKKEENKGQVYMGGLWSLPRHINYFGYTVWRAGYAIAAGGFVWGATIAALSAFRFTQSSIPELQRYMEYKYGEKYREYEKRTPYKSPREIAEQLNDLSIFIREGFCKGMAMVALPCYKHMNHLCKRLHDYAYSIAMTASPRFIPLPDQNTTLDFLTAIQKMEQFATFFQQAAQRLQQSALADAVESALVKDLKIAVQHSHILLGSIPKSPEHADEPHRIFTKQVDSTMWTESKEVLTTVLAVTSPSNMPKQKRERDGDVSPLTLGSPVFRVRFASRSSSAEASDHPQASSRQQFTNAQPESKYLEVPPASNHSPGSSGATTLAGSHTPTDLRPHPHVLQHAPHMLQGPRLESQCGIMDPEVFSRKFDKLMGKSLDSPPDIHRTVQLGHRTPDARELGIYINAIPLELPGIDTIGLTLPLCAREVRVIDYDVLRYVHLALLSIHSFGIGAGGPGNAKEARNVSRALRRSRAIVQREVGSRAFEIEHAKLHPDDHSAHKQSPGVIETHQDWSHVPRGREEAAPGSVPSSHEPEISSPESAEADHKVGGDAENHPSPPLQVFKASIETPIDRRTFLHRRTTSDSSSEIAAPGPAVPPSSHASSEVGIGIIESSEKDHAPNIRKAHHLILARPHVGVQRGSSTGQITPIQSPASQKASSTTDSAKGRRAEAKELDRTRTWSVDSASTSTRGKGDWTTQNHSAKTESSWNHDDWIKKALTPQTTPASEIHHLKSQIQALQSQISNLTTKTSHTAPPPTSSSFDGRREHSMSTSDDKPEWIEQPDPFRGRSSPPYVQHLNPRDGKVYILDTVAGVPEPLDKRESLLRSSRGRGRIEGEASEDWED</sequence>
<feature type="transmembrane region" description="Helical" evidence="2">
    <location>
        <begin position="95"/>
        <end position="116"/>
    </location>
</feature>
<evidence type="ECO:0008006" key="5">
    <source>
        <dbReference type="Google" id="ProtNLM"/>
    </source>
</evidence>
<dbReference type="eggNOG" id="ENOG502RZZ4">
    <property type="taxonomic scope" value="Eukaryota"/>
</dbReference>
<feature type="region of interest" description="Disordered" evidence="1">
    <location>
        <begin position="638"/>
        <end position="663"/>
    </location>
</feature>
<dbReference type="AlphaFoldDB" id="M2YVU1"/>
<dbReference type="GeneID" id="19342837"/>
<dbReference type="HOGENOM" id="CLU_321353_0_0_1"/>
<name>M2YVU1_PSEFD</name>
<dbReference type="PANTHER" id="PTHR32251">
    <property type="entry name" value="3-OXO-5-ALPHA-STEROID 4-DEHYDROGENASE"/>
    <property type="match status" value="1"/>
</dbReference>
<organism evidence="3 4">
    <name type="scientific">Pseudocercospora fijiensis (strain CIRAD86)</name>
    <name type="common">Black leaf streak disease fungus</name>
    <name type="synonym">Mycosphaerella fijiensis</name>
    <dbReference type="NCBI Taxonomy" id="383855"/>
    <lineage>
        <taxon>Eukaryota</taxon>
        <taxon>Fungi</taxon>
        <taxon>Dikarya</taxon>
        <taxon>Ascomycota</taxon>
        <taxon>Pezizomycotina</taxon>
        <taxon>Dothideomycetes</taxon>
        <taxon>Dothideomycetidae</taxon>
        <taxon>Mycosphaerellales</taxon>
        <taxon>Mycosphaerellaceae</taxon>
        <taxon>Pseudocercospora</taxon>
    </lineage>
</organism>
<dbReference type="RefSeq" id="XP_007927366.1">
    <property type="nucleotide sequence ID" value="XM_007929175.1"/>
</dbReference>
<dbReference type="Proteomes" id="UP000016932">
    <property type="component" value="Unassembled WGS sequence"/>
</dbReference>
<feature type="compositionally biased region" description="Basic and acidic residues" evidence="1">
    <location>
        <begin position="602"/>
        <end position="613"/>
    </location>
</feature>
<dbReference type="Pfam" id="PF06966">
    <property type="entry name" value="DUF1295"/>
    <property type="match status" value="1"/>
</dbReference>
<reference evidence="3 4" key="1">
    <citation type="journal article" date="2012" name="PLoS Pathog.">
        <title>Diverse lifestyles and strategies of plant pathogenesis encoded in the genomes of eighteen Dothideomycetes fungi.</title>
        <authorList>
            <person name="Ohm R.A."/>
            <person name="Feau N."/>
            <person name="Henrissat B."/>
            <person name="Schoch C.L."/>
            <person name="Horwitz B.A."/>
            <person name="Barry K.W."/>
            <person name="Condon B.J."/>
            <person name="Copeland A.C."/>
            <person name="Dhillon B."/>
            <person name="Glaser F."/>
            <person name="Hesse C.N."/>
            <person name="Kosti I."/>
            <person name="LaButti K."/>
            <person name="Lindquist E.A."/>
            <person name="Lucas S."/>
            <person name="Salamov A.A."/>
            <person name="Bradshaw R.E."/>
            <person name="Ciuffetti L."/>
            <person name="Hamelin R.C."/>
            <person name="Kema G.H.J."/>
            <person name="Lawrence C."/>
            <person name="Scott J.A."/>
            <person name="Spatafora J.W."/>
            <person name="Turgeon B.G."/>
            <person name="de Wit P.J.G.M."/>
            <person name="Zhong S."/>
            <person name="Goodwin S.B."/>
            <person name="Grigoriev I.V."/>
        </authorList>
    </citation>
    <scope>NUCLEOTIDE SEQUENCE [LARGE SCALE GENOMIC DNA]</scope>
    <source>
        <strain evidence="3 4">CIRAD86</strain>
    </source>
</reference>
<feature type="region of interest" description="Disordered" evidence="1">
    <location>
        <begin position="696"/>
        <end position="767"/>
    </location>
</feature>
<evidence type="ECO:0000313" key="3">
    <source>
        <dbReference type="EMBL" id="EME81810.1"/>
    </source>
</evidence>
<dbReference type="Gene3D" id="1.20.120.1630">
    <property type="match status" value="1"/>
</dbReference>
<feature type="transmembrane region" description="Helical" evidence="2">
    <location>
        <begin position="31"/>
        <end position="55"/>
    </location>
</feature>
<dbReference type="InterPro" id="IPR010721">
    <property type="entry name" value="UstE-like"/>
</dbReference>
<feature type="compositionally biased region" description="Basic and acidic residues" evidence="1">
    <location>
        <begin position="821"/>
        <end position="845"/>
    </location>
</feature>
<keyword evidence="2" id="KW-0812">Transmembrane</keyword>
<dbReference type="KEGG" id="pfj:MYCFIDRAFT_89973"/>
<dbReference type="GO" id="GO:0016020">
    <property type="term" value="C:membrane"/>
    <property type="evidence" value="ECO:0007669"/>
    <property type="project" value="TreeGrafter"/>
</dbReference>
<dbReference type="EMBL" id="KB446559">
    <property type="protein sequence ID" value="EME81810.1"/>
    <property type="molecule type" value="Genomic_DNA"/>
</dbReference>
<dbReference type="PANTHER" id="PTHR32251:SF15">
    <property type="entry name" value="3-OXO-5-ALPHA-STEROID 4-DEHYDROGENASE (DUF1295)"/>
    <property type="match status" value="1"/>
</dbReference>
<feature type="compositionally biased region" description="Polar residues" evidence="1">
    <location>
        <begin position="698"/>
        <end position="722"/>
    </location>
</feature>
<protein>
    <recommendedName>
        <fullName evidence="5">Steroid 5-alpha reductase C-terminal domain-containing protein</fullName>
    </recommendedName>
</protein>
<gene>
    <name evidence="3" type="ORF">MYCFIDRAFT_89973</name>
</gene>
<feature type="region of interest" description="Disordered" evidence="1">
    <location>
        <begin position="338"/>
        <end position="399"/>
    </location>
</feature>